<organism evidence="2 3">
    <name type="scientific">Ajellomyces capsulatus (strain G186AR / H82 / ATCC MYA-2454 / RMSCC 2432)</name>
    <name type="common">Darling's disease fungus</name>
    <name type="synonym">Histoplasma capsulatum</name>
    <dbReference type="NCBI Taxonomy" id="447093"/>
    <lineage>
        <taxon>Eukaryota</taxon>
        <taxon>Fungi</taxon>
        <taxon>Dikarya</taxon>
        <taxon>Ascomycota</taxon>
        <taxon>Pezizomycotina</taxon>
        <taxon>Eurotiomycetes</taxon>
        <taxon>Eurotiomycetidae</taxon>
        <taxon>Onygenales</taxon>
        <taxon>Ajellomycetaceae</taxon>
        <taxon>Histoplasma</taxon>
    </lineage>
</organism>
<reference evidence="2" key="1">
    <citation type="submission" date="2009-02" db="EMBL/GenBank/DDBJ databases">
        <title>The Genome Sequence of Ajellomyces capsulatus strain G186AR.</title>
        <authorList>
            <consortium name="The Broad Institute Genome Sequencing Platform"/>
            <person name="Champion M."/>
            <person name="Cuomo C."/>
            <person name="Ma L.-J."/>
            <person name="Henn M.R."/>
            <person name="Sil A."/>
            <person name="Goldman B."/>
            <person name="Young S.K."/>
            <person name="Kodira C.D."/>
            <person name="Zeng Q."/>
            <person name="Koehrsen M."/>
            <person name="Alvarado L."/>
            <person name="Berlin A."/>
            <person name="Borenstein D."/>
            <person name="Chen Z."/>
            <person name="Engels R."/>
            <person name="Freedman E."/>
            <person name="Gellesch M."/>
            <person name="Goldberg J."/>
            <person name="Griggs A."/>
            <person name="Gujja S."/>
            <person name="Heiman D."/>
            <person name="Hepburn T."/>
            <person name="Howarth C."/>
            <person name="Jen D."/>
            <person name="Larson L."/>
            <person name="Lewis B."/>
            <person name="Mehta T."/>
            <person name="Park D."/>
            <person name="Pearson M."/>
            <person name="Roberts A."/>
            <person name="Saif S."/>
            <person name="Shea T."/>
            <person name="Shenoy N."/>
            <person name="Sisk P."/>
            <person name="Stolte C."/>
            <person name="Sykes S."/>
            <person name="Walk T."/>
            <person name="White J."/>
            <person name="Yandava C."/>
            <person name="Klein B."/>
            <person name="McEwen J.G."/>
            <person name="Puccia R."/>
            <person name="Goldman G.H."/>
            <person name="Felipe M.S."/>
            <person name="Nino-Vega G."/>
            <person name="San-Blas G."/>
            <person name="Taylor J."/>
            <person name="Mendoza L."/>
            <person name="Galagan J."/>
            <person name="Nusbaum C."/>
            <person name="Birren B."/>
        </authorList>
    </citation>
    <scope>NUCLEOTIDE SEQUENCE</scope>
    <source>
        <strain evidence="2">G186AR</strain>
    </source>
</reference>
<keyword evidence="3" id="KW-1185">Reference proteome</keyword>
<evidence type="ECO:0000313" key="2">
    <source>
        <dbReference type="EMBL" id="EEH06247.1"/>
    </source>
</evidence>
<dbReference type="Proteomes" id="UP000001631">
    <property type="component" value="Unassembled WGS sequence"/>
</dbReference>
<dbReference type="HOGENOM" id="CLU_1844536_0_0_1"/>
<dbReference type="InParanoid" id="C0NRD3"/>
<gene>
    <name evidence="2" type="ORF">HCBG_05563</name>
</gene>
<accession>C0NRD3</accession>
<sequence>MEYGVLKGRRRDGGGVCKSCVLSGGIAGVHHNYRGARSETNPPPPPSRRESMHDHQRRQHIQKAKSNNLLLLAIGMVCQTHREPHCPSSTAQLTSKPPLLLSITSRQLVASQPRSLCDGGFKDQASSARLASAVFSNGV</sequence>
<dbReference type="EMBL" id="GG663369">
    <property type="protein sequence ID" value="EEH06247.1"/>
    <property type="molecule type" value="Genomic_DNA"/>
</dbReference>
<feature type="region of interest" description="Disordered" evidence="1">
    <location>
        <begin position="32"/>
        <end position="62"/>
    </location>
</feature>
<dbReference type="RefSeq" id="XP_045286728.1">
    <property type="nucleotide sequence ID" value="XM_045432612.1"/>
</dbReference>
<protein>
    <submittedName>
        <fullName evidence="2">Uncharacterized protein</fullName>
    </submittedName>
</protein>
<evidence type="ECO:0000256" key="1">
    <source>
        <dbReference type="SAM" id="MobiDB-lite"/>
    </source>
</evidence>
<name>C0NRD3_AJECG</name>
<proteinExistence type="predicted"/>
<dbReference type="GeneID" id="69038579"/>
<dbReference type="AlphaFoldDB" id="C0NRD3"/>
<evidence type="ECO:0000313" key="3">
    <source>
        <dbReference type="Proteomes" id="UP000001631"/>
    </source>
</evidence>